<accession>A0ABY7VS61</accession>
<organism evidence="2 3">
    <name type="scientific">Lentisphaera profundi</name>
    <dbReference type="NCBI Taxonomy" id="1658616"/>
    <lineage>
        <taxon>Bacteria</taxon>
        <taxon>Pseudomonadati</taxon>
        <taxon>Lentisphaerota</taxon>
        <taxon>Lentisphaeria</taxon>
        <taxon>Lentisphaerales</taxon>
        <taxon>Lentisphaeraceae</taxon>
        <taxon>Lentisphaera</taxon>
    </lineage>
</organism>
<keyword evidence="1" id="KW-0812">Transmembrane</keyword>
<reference evidence="2 3" key="1">
    <citation type="submission" date="2023-02" db="EMBL/GenBank/DDBJ databases">
        <title>Genome sequence of Lentisphaera profundi SAORIC-696.</title>
        <authorList>
            <person name="Kim e."/>
            <person name="Cho J.-C."/>
            <person name="Choi A."/>
            <person name="Kang I."/>
        </authorList>
    </citation>
    <scope>NUCLEOTIDE SEQUENCE [LARGE SCALE GENOMIC DNA]</scope>
    <source>
        <strain evidence="2 3">SAORIC-696</strain>
    </source>
</reference>
<evidence type="ECO:0000313" key="3">
    <source>
        <dbReference type="Proteomes" id="UP001214250"/>
    </source>
</evidence>
<dbReference type="Proteomes" id="UP001214250">
    <property type="component" value="Chromosome 1"/>
</dbReference>
<sequence>MKTFFELTKFIITSSLFYMAYCLLYLNFCDSDLPKDFLTYSQEVGSFYNAIYLVEISKMVILPALMLTALSALISQKIVSEKTLQLAISLAFAAFIPNISDLKVQVFLSSIFFCSMAIVPQIHLSIFQLKNRKKKSAVPLYVSQETVA</sequence>
<evidence type="ECO:0000313" key="2">
    <source>
        <dbReference type="EMBL" id="WDE96068.1"/>
    </source>
</evidence>
<feature type="transmembrane region" description="Helical" evidence="1">
    <location>
        <begin position="106"/>
        <end position="127"/>
    </location>
</feature>
<keyword evidence="1" id="KW-1133">Transmembrane helix</keyword>
<protein>
    <submittedName>
        <fullName evidence="2">Uncharacterized protein</fullName>
    </submittedName>
</protein>
<feature type="transmembrane region" description="Helical" evidence="1">
    <location>
        <begin position="7"/>
        <end position="26"/>
    </location>
</feature>
<dbReference type="RefSeq" id="WP_274150056.1">
    <property type="nucleotide sequence ID" value="NZ_CP117811.1"/>
</dbReference>
<gene>
    <name evidence="2" type="ORF">PQO03_10120</name>
</gene>
<dbReference type="EMBL" id="CP117811">
    <property type="protein sequence ID" value="WDE96068.1"/>
    <property type="molecule type" value="Genomic_DNA"/>
</dbReference>
<keyword evidence="1" id="KW-0472">Membrane</keyword>
<feature type="transmembrane region" description="Helical" evidence="1">
    <location>
        <begin position="46"/>
        <end position="71"/>
    </location>
</feature>
<evidence type="ECO:0000256" key="1">
    <source>
        <dbReference type="SAM" id="Phobius"/>
    </source>
</evidence>
<keyword evidence="3" id="KW-1185">Reference proteome</keyword>
<proteinExistence type="predicted"/>
<name>A0ABY7VS61_9BACT</name>